<dbReference type="Proteomes" id="UP000829925">
    <property type="component" value="Chromosome"/>
</dbReference>
<evidence type="ECO:0000313" key="1">
    <source>
        <dbReference type="EMBL" id="UOR06236.1"/>
    </source>
</evidence>
<dbReference type="Pfam" id="PF20459">
    <property type="entry name" value="DUF6712"/>
    <property type="match status" value="1"/>
</dbReference>
<name>A0A8T9T2A6_9BACT</name>
<reference evidence="1 2" key="1">
    <citation type="submission" date="2022-04" db="EMBL/GenBank/DDBJ databases">
        <title>Hymenobacter sp. isolated from the air.</title>
        <authorList>
            <person name="Won M."/>
            <person name="Lee C.-M."/>
            <person name="Woen H.-Y."/>
            <person name="Kwon S.-W."/>
        </authorList>
    </citation>
    <scope>NUCLEOTIDE SEQUENCE [LARGE SCALE GENOMIC DNA]</scope>
    <source>
        <strain evidence="2">5413 J-13</strain>
    </source>
</reference>
<dbReference type="KEGG" id="haei:MUN82_03870"/>
<sequence length="176" mass="19696">MDQHLLLAKEDYAAYADMPESLEMKRLTPHILAVQRARLRPLLTEKLYAELARLYKANELTEPYLTLLSKCVPVLATASLARYMPFAQSTITSNGIRMKNSQHSEATDGRDLARMASVYDGEALSYEVELKTWLLANAKSFGDFYPHNTCGCGTSTPGRTPSVVVQPIRRPTGCRR</sequence>
<gene>
    <name evidence="1" type="ORF">MUN82_03870</name>
</gene>
<dbReference type="RefSeq" id="WP_245095151.1">
    <property type="nucleotide sequence ID" value="NZ_CP095053.1"/>
</dbReference>
<dbReference type="AlphaFoldDB" id="A0A8T9T2A6"/>
<protein>
    <submittedName>
        <fullName evidence="1">Uncharacterized protein</fullName>
    </submittedName>
</protein>
<evidence type="ECO:0000313" key="2">
    <source>
        <dbReference type="Proteomes" id="UP000829925"/>
    </source>
</evidence>
<organism evidence="1 2">
    <name type="scientific">Hymenobacter aerilatus</name>
    <dbReference type="NCBI Taxonomy" id="2932251"/>
    <lineage>
        <taxon>Bacteria</taxon>
        <taxon>Pseudomonadati</taxon>
        <taxon>Bacteroidota</taxon>
        <taxon>Cytophagia</taxon>
        <taxon>Cytophagales</taxon>
        <taxon>Hymenobacteraceae</taxon>
        <taxon>Hymenobacter</taxon>
    </lineage>
</organism>
<dbReference type="EMBL" id="CP095053">
    <property type="protein sequence ID" value="UOR06236.1"/>
    <property type="molecule type" value="Genomic_DNA"/>
</dbReference>
<proteinExistence type="predicted"/>
<keyword evidence="2" id="KW-1185">Reference proteome</keyword>
<dbReference type="InterPro" id="IPR046558">
    <property type="entry name" value="DUF6712"/>
</dbReference>
<accession>A0A8T9T2A6</accession>